<dbReference type="EMBL" id="AOTD01000144">
    <property type="protein sequence ID" value="EMG30592.1"/>
    <property type="molecule type" value="Genomic_DNA"/>
</dbReference>
<dbReference type="RefSeq" id="WP_004322797.1">
    <property type="nucleotide sequence ID" value="NZ_AOTD01000144.1"/>
</dbReference>
<proteinExistence type="predicted"/>
<comment type="caution">
    <text evidence="1">The sequence shown here is derived from an EMBL/GenBank/DDBJ whole genome shotgun (WGS) entry which is preliminary data.</text>
</comment>
<accession>M3JD30</accession>
<evidence type="ECO:0000313" key="1">
    <source>
        <dbReference type="EMBL" id="EMG30592.1"/>
    </source>
</evidence>
<sequence length="65" mass="7110">MTPNFGAAGLDWLNLSGANLMRLSNLACFGDIYPRTLASNLIKFKQLAMIIRDLAELAGDRKGKI</sequence>
<dbReference type="STRING" id="1073353.H740_05750"/>
<dbReference type="Proteomes" id="UP000011782">
    <property type="component" value="Unassembled WGS sequence"/>
</dbReference>
<name>M3JD30_9BACT</name>
<dbReference type="PATRIC" id="fig|1073353.3.peg.1235"/>
<organism evidence="1 2">
    <name type="scientific">Campylobacter showae CC57C</name>
    <dbReference type="NCBI Taxonomy" id="1073353"/>
    <lineage>
        <taxon>Bacteria</taxon>
        <taxon>Pseudomonadati</taxon>
        <taxon>Campylobacterota</taxon>
        <taxon>Epsilonproteobacteria</taxon>
        <taxon>Campylobacterales</taxon>
        <taxon>Campylobacteraceae</taxon>
        <taxon>Campylobacter</taxon>
    </lineage>
</organism>
<protein>
    <submittedName>
        <fullName evidence="1">Uncharacterized protein</fullName>
    </submittedName>
</protein>
<gene>
    <name evidence="1" type="ORF">H740_05750</name>
</gene>
<dbReference type="AlphaFoldDB" id="M3JD30"/>
<evidence type="ECO:0000313" key="2">
    <source>
        <dbReference type="Proteomes" id="UP000011782"/>
    </source>
</evidence>
<reference evidence="1 2" key="1">
    <citation type="submission" date="2013-02" db="EMBL/GenBank/DDBJ databases">
        <title>Co-occurrence of anaerobic bacteria in colorectal carcinomas.</title>
        <authorList>
            <person name="Holt R.A."/>
            <person name="Warren R.L."/>
            <person name="Allen-Vercoe E."/>
            <person name="Pleasance S."/>
            <person name="Freeman D.J."/>
            <person name="Watson P."/>
            <person name="Moore R."/>
            <person name="Cochrane K."/>
        </authorList>
    </citation>
    <scope>NUCLEOTIDE SEQUENCE [LARGE SCALE GENOMIC DNA]</scope>
    <source>
        <strain evidence="1 2">CC57C</strain>
    </source>
</reference>